<proteinExistence type="predicted"/>
<evidence type="ECO:0000256" key="1">
    <source>
        <dbReference type="ARBA" id="ARBA00004141"/>
    </source>
</evidence>
<dbReference type="EMBL" id="BAABEX010000008">
    <property type="protein sequence ID" value="GAA4422723.1"/>
    <property type="molecule type" value="Genomic_DNA"/>
</dbReference>
<gene>
    <name evidence="7" type="ORF">GCM10023090_14140</name>
</gene>
<keyword evidence="2 5" id="KW-0812">Transmembrane</keyword>
<evidence type="ECO:0000313" key="8">
    <source>
        <dbReference type="Proteomes" id="UP001501788"/>
    </source>
</evidence>
<comment type="caution">
    <text evidence="7">The sequence shown here is derived from an EMBL/GenBank/DDBJ whole genome shotgun (WGS) entry which is preliminary data.</text>
</comment>
<keyword evidence="4 5" id="KW-0472">Membrane</keyword>
<protein>
    <submittedName>
        <fullName evidence="7">DMT family transporter</fullName>
    </submittedName>
</protein>
<dbReference type="Pfam" id="PF00892">
    <property type="entry name" value="EamA"/>
    <property type="match status" value="1"/>
</dbReference>
<evidence type="ECO:0000259" key="6">
    <source>
        <dbReference type="Pfam" id="PF00892"/>
    </source>
</evidence>
<comment type="subcellular location">
    <subcellularLocation>
        <location evidence="1">Membrane</location>
        <topology evidence="1">Multi-pass membrane protein</topology>
    </subcellularLocation>
</comment>
<evidence type="ECO:0000256" key="2">
    <source>
        <dbReference type="ARBA" id="ARBA00022692"/>
    </source>
</evidence>
<dbReference type="PANTHER" id="PTHR22911:SF6">
    <property type="entry name" value="SOLUTE CARRIER FAMILY 35 MEMBER G1"/>
    <property type="match status" value="1"/>
</dbReference>
<dbReference type="Proteomes" id="UP001501788">
    <property type="component" value="Unassembled WGS sequence"/>
</dbReference>
<keyword evidence="3 5" id="KW-1133">Transmembrane helix</keyword>
<feature type="transmembrane region" description="Helical" evidence="5">
    <location>
        <begin position="211"/>
        <end position="230"/>
    </location>
</feature>
<sequence length="303" mass="32014">MQALWMVLAAFLFASMGVCVKIASAYFNAAELVFYRGLIGMAILWALSRSQHITLATRYPGMHAWRSLVGVVSLGAWFYAIAHLPLATAMTLNYMSSVWIAAFLVGGALLAWRPSAAAPRPVLQGPLVLTVLTGFAGVVLMLRPSIEQNQMFAGLIGLMSGLTAAFAYMQVVALSRIGEPESRTVFYFALGSAVAGGGAMLFTGVSAWPGWAALWLLPIGVLAAGGQLCMTRAYASAKTQRGTLVVANLQYSGIVFAALYSVLLFGDQIPPLGWLGMALIVGSGIVATILRARAVPGTPAEEH</sequence>
<feature type="transmembrane region" description="Helical" evidence="5">
    <location>
        <begin position="124"/>
        <end position="146"/>
    </location>
</feature>
<feature type="transmembrane region" description="Helical" evidence="5">
    <location>
        <begin position="152"/>
        <end position="173"/>
    </location>
</feature>
<reference evidence="8" key="1">
    <citation type="journal article" date="2019" name="Int. J. Syst. Evol. Microbiol.">
        <title>The Global Catalogue of Microorganisms (GCM) 10K type strain sequencing project: providing services to taxonomists for standard genome sequencing and annotation.</title>
        <authorList>
            <consortium name="The Broad Institute Genomics Platform"/>
            <consortium name="The Broad Institute Genome Sequencing Center for Infectious Disease"/>
            <person name="Wu L."/>
            <person name="Ma J."/>
        </authorList>
    </citation>
    <scope>NUCLEOTIDE SEQUENCE [LARGE SCALE GENOMIC DNA]</scope>
    <source>
        <strain evidence="8">JCM 31890</strain>
    </source>
</reference>
<feature type="transmembrane region" description="Helical" evidence="5">
    <location>
        <begin position="92"/>
        <end position="112"/>
    </location>
</feature>
<name>A0ABP8L4N3_9BURK</name>
<feature type="transmembrane region" description="Helical" evidence="5">
    <location>
        <begin position="29"/>
        <end position="47"/>
    </location>
</feature>
<dbReference type="RefSeq" id="WP_345062648.1">
    <property type="nucleotide sequence ID" value="NZ_BAABEX010000008.1"/>
</dbReference>
<evidence type="ECO:0000256" key="4">
    <source>
        <dbReference type="ARBA" id="ARBA00023136"/>
    </source>
</evidence>
<feature type="domain" description="EamA" evidence="6">
    <location>
        <begin position="3"/>
        <end position="104"/>
    </location>
</feature>
<dbReference type="InterPro" id="IPR037185">
    <property type="entry name" value="EmrE-like"/>
</dbReference>
<accession>A0ABP8L4N3</accession>
<evidence type="ECO:0000313" key="7">
    <source>
        <dbReference type="EMBL" id="GAA4422723.1"/>
    </source>
</evidence>
<feature type="transmembrane region" description="Helical" evidence="5">
    <location>
        <begin position="185"/>
        <end position="205"/>
    </location>
</feature>
<dbReference type="PANTHER" id="PTHR22911">
    <property type="entry name" value="ACYL-MALONYL CONDENSING ENZYME-RELATED"/>
    <property type="match status" value="1"/>
</dbReference>
<feature type="transmembrane region" description="Helical" evidence="5">
    <location>
        <begin position="68"/>
        <end position="86"/>
    </location>
</feature>
<dbReference type="InterPro" id="IPR000620">
    <property type="entry name" value="EamA_dom"/>
</dbReference>
<dbReference type="SUPFAM" id="SSF103481">
    <property type="entry name" value="Multidrug resistance efflux transporter EmrE"/>
    <property type="match status" value="1"/>
</dbReference>
<feature type="transmembrane region" description="Helical" evidence="5">
    <location>
        <begin position="242"/>
        <end position="266"/>
    </location>
</feature>
<evidence type="ECO:0000256" key="3">
    <source>
        <dbReference type="ARBA" id="ARBA00022989"/>
    </source>
</evidence>
<organism evidence="7 8">
    <name type="scientific">Acidovorax lacteus</name>
    <dbReference type="NCBI Taxonomy" id="1924988"/>
    <lineage>
        <taxon>Bacteria</taxon>
        <taxon>Pseudomonadati</taxon>
        <taxon>Pseudomonadota</taxon>
        <taxon>Betaproteobacteria</taxon>
        <taxon>Burkholderiales</taxon>
        <taxon>Comamonadaceae</taxon>
        <taxon>Acidovorax</taxon>
    </lineage>
</organism>
<keyword evidence="8" id="KW-1185">Reference proteome</keyword>
<evidence type="ECO:0000256" key="5">
    <source>
        <dbReference type="SAM" id="Phobius"/>
    </source>
</evidence>
<feature type="transmembrane region" description="Helical" evidence="5">
    <location>
        <begin position="272"/>
        <end position="290"/>
    </location>
</feature>